<reference evidence="2 3" key="1">
    <citation type="submission" date="2017-11" db="EMBL/GenBank/DDBJ databases">
        <authorList>
            <person name="Kracher B."/>
        </authorList>
    </citation>
    <scope>NUCLEOTIDE SEQUENCE [LARGE SCALE GENOMIC DNA]</scope>
    <source>
        <strain evidence="2 3">RACE1</strain>
    </source>
</reference>
<evidence type="ECO:0000313" key="2">
    <source>
        <dbReference type="EMBL" id="SZF00636.1"/>
    </source>
</evidence>
<dbReference type="EMBL" id="UNSH01000021">
    <property type="protein sequence ID" value="SZF00636.1"/>
    <property type="molecule type" value="Genomic_DNA"/>
</dbReference>
<evidence type="ECO:0000256" key="1">
    <source>
        <dbReference type="SAM" id="SignalP"/>
    </source>
</evidence>
<dbReference type="AlphaFoldDB" id="A0A383ULD4"/>
<organism evidence="2 3">
    <name type="scientific">Blumeria hordei</name>
    <name type="common">Barley powdery mildew</name>
    <name type="synonym">Blumeria graminis f. sp. hordei</name>
    <dbReference type="NCBI Taxonomy" id="2867405"/>
    <lineage>
        <taxon>Eukaryota</taxon>
        <taxon>Fungi</taxon>
        <taxon>Dikarya</taxon>
        <taxon>Ascomycota</taxon>
        <taxon>Pezizomycotina</taxon>
        <taxon>Leotiomycetes</taxon>
        <taxon>Erysiphales</taxon>
        <taxon>Erysiphaceae</taxon>
        <taxon>Blumeria</taxon>
    </lineage>
</organism>
<protein>
    <submittedName>
        <fullName evidence="2">Uncharacterized protein</fullName>
    </submittedName>
</protein>
<keyword evidence="1" id="KW-0732">Signal</keyword>
<sequence length="115" mass="12889">MKFSNTASMAALAGLSLLIPAVHGTLMFDCGNDARFLTSTVMEYLSIATAARIEDDDPPYAQGQVNGAYRFTKNINNVNRTFLVQSTSIHPFYRFFEITSGHYECPLKEHYAQQQ</sequence>
<name>A0A383ULD4_BLUHO</name>
<dbReference type="Proteomes" id="UP000275772">
    <property type="component" value="Unassembled WGS sequence"/>
</dbReference>
<dbReference type="VEuPathDB" id="FungiDB:BLGHR1_11379"/>
<proteinExistence type="predicted"/>
<accession>A0A383ULD4</accession>
<feature type="chain" id="PRO_5016863085" evidence="1">
    <location>
        <begin position="25"/>
        <end position="115"/>
    </location>
</feature>
<gene>
    <name evidence="2" type="ORF">BLGHR1_11379</name>
</gene>
<feature type="signal peptide" evidence="1">
    <location>
        <begin position="1"/>
        <end position="24"/>
    </location>
</feature>
<evidence type="ECO:0000313" key="3">
    <source>
        <dbReference type="Proteomes" id="UP000275772"/>
    </source>
</evidence>